<dbReference type="Pfam" id="PF00717">
    <property type="entry name" value="Peptidase_S24"/>
    <property type="match status" value="1"/>
</dbReference>
<dbReference type="CDD" id="cd06529">
    <property type="entry name" value="S24_LexA-like"/>
    <property type="match status" value="1"/>
</dbReference>
<sequence>MESLTYAQQQLYDWLVDYIGQHQHAPSIRQMMLAMKLKSPAPVQSRLEHLRAKGYIDWAEGKARTIRIVRSGGNGVPVLGAIAAGGLVEPFTDTVEHLDISDLFRQPDYFALRVVGDSMIEDQIAEGDMVIMRPVPEPDRVKNGTIVAARVEGVGTTLKRYHRQGEQITLKPANPKYDPIKVKATSVQVQGVLVGVWRGCEATTKSTSRRRSH</sequence>
<feature type="domain" description="Peptidase S24/S26A/S26B/S26C" evidence="11">
    <location>
        <begin position="77"/>
        <end position="194"/>
    </location>
</feature>
<reference evidence="13 14" key="1">
    <citation type="submission" date="2022-04" db="EMBL/GenBank/DDBJ databases">
        <title>Positive selection, recombination, and allopatry shape intraspecific diversity of widespread and dominant cyanobacteria.</title>
        <authorList>
            <person name="Wei J."/>
            <person name="Shu W."/>
            <person name="Hu C."/>
        </authorList>
    </citation>
    <scope>NUCLEOTIDE SEQUENCE [LARGE SCALE GENOMIC DNA]</scope>
    <source>
        <strain evidence="13 14">GB2-A5</strain>
    </source>
</reference>
<evidence type="ECO:0000256" key="8">
    <source>
        <dbReference type="ARBA" id="ARBA00023204"/>
    </source>
</evidence>
<evidence type="ECO:0000256" key="6">
    <source>
        <dbReference type="ARBA" id="ARBA00023125"/>
    </source>
</evidence>
<proteinExistence type="inferred from homology"/>
<dbReference type="InterPro" id="IPR039418">
    <property type="entry name" value="LexA-like"/>
</dbReference>
<feature type="DNA-binding region" description="H-T-H motif" evidence="10">
    <location>
        <begin position="28"/>
        <end position="48"/>
    </location>
</feature>
<dbReference type="Pfam" id="PF01726">
    <property type="entry name" value="LexA_DNA_bind"/>
    <property type="match status" value="1"/>
</dbReference>
<comment type="function">
    <text evidence="10">Represses a number of genes involved in the response to DNA damage (SOS response), including recA and lexA. In the presence of single-stranded DNA, RecA interacts with LexA causing an autocatalytic cleavage which disrupts the DNA-binding part of LexA, leading to derepression of the SOS regulon and eventually DNA repair.</text>
</comment>
<dbReference type="PANTHER" id="PTHR33516">
    <property type="entry name" value="LEXA REPRESSOR"/>
    <property type="match status" value="1"/>
</dbReference>
<evidence type="ECO:0000259" key="12">
    <source>
        <dbReference type="Pfam" id="PF01726"/>
    </source>
</evidence>
<dbReference type="Gene3D" id="1.10.10.10">
    <property type="entry name" value="Winged helix-like DNA-binding domain superfamily/Winged helix DNA-binding domain"/>
    <property type="match status" value="1"/>
</dbReference>
<dbReference type="InterPro" id="IPR050077">
    <property type="entry name" value="LexA_repressor"/>
</dbReference>
<keyword evidence="1 10" id="KW-0678">Repressor</keyword>
<evidence type="ECO:0000256" key="2">
    <source>
        <dbReference type="ARBA" id="ARBA00022705"/>
    </source>
</evidence>
<evidence type="ECO:0000313" key="13">
    <source>
        <dbReference type="EMBL" id="MEP0865246.1"/>
    </source>
</evidence>
<dbReference type="Gene3D" id="2.10.109.10">
    <property type="entry name" value="Umud Fragment, subunit A"/>
    <property type="match status" value="1"/>
</dbReference>
<dbReference type="Proteomes" id="UP001442494">
    <property type="component" value="Unassembled WGS sequence"/>
</dbReference>
<keyword evidence="10" id="KW-0068">Autocatalytic cleavage</keyword>
<dbReference type="NCBIfam" id="TIGR00498">
    <property type="entry name" value="lexA"/>
    <property type="match status" value="1"/>
</dbReference>
<dbReference type="RefSeq" id="WP_190425166.1">
    <property type="nucleotide sequence ID" value="NZ_JAMPKK010000023.1"/>
</dbReference>
<comment type="catalytic activity">
    <reaction evidence="10">
        <text>Hydrolysis of Ala-|-Gly bond in repressor LexA.</text>
        <dbReference type="EC" id="3.4.21.88"/>
    </reaction>
</comment>
<evidence type="ECO:0000259" key="11">
    <source>
        <dbReference type="Pfam" id="PF00717"/>
    </source>
</evidence>
<comment type="subunit">
    <text evidence="10">Homodimer.</text>
</comment>
<dbReference type="InterPro" id="IPR036390">
    <property type="entry name" value="WH_DNA-bd_sf"/>
</dbReference>
<keyword evidence="5 10" id="KW-0805">Transcription regulation</keyword>
<feature type="domain" description="LexA repressor DNA-binding" evidence="12">
    <location>
        <begin position="1"/>
        <end position="65"/>
    </location>
</feature>
<keyword evidence="6 10" id="KW-0238">DNA-binding</keyword>
<evidence type="ECO:0000256" key="1">
    <source>
        <dbReference type="ARBA" id="ARBA00022491"/>
    </source>
</evidence>
<evidence type="ECO:0000256" key="5">
    <source>
        <dbReference type="ARBA" id="ARBA00023015"/>
    </source>
</evidence>
<keyword evidence="8 10" id="KW-0234">DNA repair</keyword>
<feature type="active site" description="For autocatalytic cleavage activity" evidence="10">
    <location>
        <position position="159"/>
    </location>
</feature>
<gene>
    <name evidence="10 13" type="primary">lexA</name>
    <name evidence="13" type="ORF">NDI37_12290</name>
</gene>
<evidence type="ECO:0000256" key="7">
    <source>
        <dbReference type="ARBA" id="ARBA00023163"/>
    </source>
</evidence>
<keyword evidence="3 10" id="KW-0227">DNA damage</keyword>
<dbReference type="InterPro" id="IPR015927">
    <property type="entry name" value="Peptidase_S24_S26A/B/C"/>
</dbReference>
<feature type="site" description="Cleavage; by autolysis" evidence="10">
    <location>
        <begin position="84"/>
        <end position="85"/>
    </location>
</feature>
<organism evidence="13 14">
    <name type="scientific">Funiculus sociatus GB2-A5</name>
    <dbReference type="NCBI Taxonomy" id="2933946"/>
    <lineage>
        <taxon>Bacteria</taxon>
        <taxon>Bacillati</taxon>
        <taxon>Cyanobacteriota</taxon>
        <taxon>Cyanophyceae</taxon>
        <taxon>Coleofasciculales</taxon>
        <taxon>Coleofasciculaceae</taxon>
        <taxon>Funiculus</taxon>
    </lineage>
</organism>
<dbReference type="InterPro" id="IPR006200">
    <property type="entry name" value="LexA"/>
</dbReference>
<keyword evidence="4 10" id="KW-0378">Hydrolase</keyword>
<dbReference type="InterPro" id="IPR006199">
    <property type="entry name" value="LexA_DNA-bd_dom"/>
</dbReference>
<dbReference type="SUPFAM" id="SSF51306">
    <property type="entry name" value="LexA/Signal peptidase"/>
    <property type="match status" value="1"/>
</dbReference>
<comment type="caution">
    <text evidence="13">The sequence shown here is derived from an EMBL/GenBank/DDBJ whole genome shotgun (WGS) entry which is preliminary data.</text>
</comment>
<keyword evidence="9 10" id="KW-0742">SOS response</keyword>
<dbReference type="InterPro" id="IPR036388">
    <property type="entry name" value="WH-like_DNA-bd_sf"/>
</dbReference>
<keyword evidence="14" id="KW-1185">Reference proteome</keyword>
<evidence type="ECO:0000313" key="14">
    <source>
        <dbReference type="Proteomes" id="UP001442494"/>
    </source>
</evidence>
<evidence type="ECO:0000256" key="9">
    <source>
        <dbReference type="ARBA" id="ARBA00023236"/>
    </source>
</evidence>
<dbReference type="HAMAP" id="MF_00015">
    <property type="entry name" value="LexA"/>
    <property type="match status" value="1"/>
</dbReference>
<comment type="similarity">
    <text evidence="10">Belongs to the peptidase S24 family.</text>
</comment>
<dbReference type="EMBL" id="JAMPKK010000023">
    <property type="protein sequence ID" value="MEP0865246.1"/>
    <property type="molecule type" value="Genomic_DNA"/>
</dbReference>
<evidence type="ECO:0000256" key="3">
    <source>
        <dbReference type="ARBA" id="ARBA00022763"/>
    </source>
</evidence>
<name>A0ABV0JP96_9CYAN</name>
<keyword evidence="2 10" id="KW-0235">DNA replication</keyword>
<evidence type="ECO:0000256" key="10">
    <source>
        <dbReference type="HAMAP-Rule" id="MF_00015"/>
    </source>
</evidence>
<accession>A0ABV0JP96</accession>
<dbReference type="GO" id="GO:0004252">
    <property type="term" value="F:serine-type endopeptidase activity"/>
    <property type="evidence" value="ECO:0007669"/>
    <property type="project" value="UniProtKB-EC"/>
</dbReference>
<protein>
    <recommendedName>
        <fullName evidence="10">LexA repressor</fullName>
        <ecNumber evidence="10">3.4.21.88</ecNumber>
    </recommendedName>
</protein>
<evidence type="ECO:0000256" key="4">
    <source>
        <dbReference type="ARBA" id="ARBA00022801"/>
    </source>
</evidence>
<dbReference type="PANTHER" id="PTHR33516:SF2">
    <property type="entry name" value="LEXA REPRESSOR-RELATED"/>
    <property type="match status" value="1"/>
</dbReference>
<keyword evidence="7 10" id="KW-0804">Transcription</keyword>
<dbReference type="SUPFAM" id="SSF46785">
    <property type="entry name" value="Winged helix' DNA-binding domain"/>
    <property type="match status" value="1"/>
</dbReference>
<feature type="active site" description="For autocatalytic cleavage activity" evidence="10">
    <location>
        <position position="118"/>
    </location>
</feature>
<dbReference type="EC" id="3.4.21.88" evidence="10"/>
<dbReference type="InterPro" id="IPR036286">
    <property type="entry name" value="LexA/Signal_pep-like_sf"/>
</dbReference>